<gene>
    <name evidence="7" type="ORF">EHS24_002893</name>
</gene>
<dbReference type="SUPFAM" id="SSF103473">
    <property type="entry name" value="MFS general substrate transporter"/>
    <property type="match status" value="1"/>
</dbReference>
<evidence type="ECO:0008006" key="9">
    <source>
        <dbReference type="Google" id="ProtNLM"/>
    </source>
</evidence>
<organism evidence="7 8">
    <name type="scientific">Apiotrichum porosum</name>
    <dbReference type="NCBI Taxonomy" id="105984"/>
    <lineage>
        <taxon>Eukaryota</taxon>
        <taxon>Fungi</taxon>
        <taxon>Dikarya</taxon>
        <taxon>Basidiomycota</taxon>
        <taxon>Agaricomycotina</taxon>
        <taxon>Tremellomycetes</taxon>
        <taxon>Trichosporonales</taxon>
        <taxon>Trichosporonaceae</taxon>
        <taxon>Apiotrichum</taxon>
    </lineage>
</organism>
<reference evidence="7 8" key="1">
    <citation type="submission" date="2018-11" db="EMBL/GenBank/DDBJ databases">
        <title>Genome sequence of Apiotrichum porosum DSM 27194.</title>
        <authorList>
            <person name="Aliyu H."/>
            <person name="Gorte O."/>
            <person name="Ochsenreither K."/>
        </authorList>
    </citation>
    <scope>NUCLEOTIDE SEQUENCE [LARGE SCALE GENOMIC DNA]</scope>
    <source>
        <strain evidence="7 8">DSM 27194</strain>
    </source>
</reference>
<feature type="transmembrane region" description="Helical" evidence="6">
    <location>
        <begin position="443"/>
        <end position="466"/>
    </location>
</feature>
<comment type="subcellular location">
    <subcellularLocation>
        <location evidence="1">Membrane</location>
        <topology evidence="1">Multi-pass membrane protein</topology>
    </subcellularLocation>
</comment>
<dbReference type="OrthoDB" id="6730379at2759"/>
<proteinExistence type="predicted"/>
<dbReference type="AlphaFoldDB" id="A0A427XGF2"/>
<accession>A0A427XGF2</accession>
<feature type="transmembrane region" description="Helical" evidence="6">
    <location>
        <begin position="289"/>
        <end position="313"/>
    </location>
</feature>
<feature type="transmembrane region" description="Helical" evidence="6">
    <location>
        <begin position="356"/>
        <end position="375"/>
    </location>
</feature>
<dbReference type="InterPro" id="IPR036259">
    <property type="entry name" value="MFS_trans_sf"/>
</dbReference>
<keyword evidence="3 6" id="KW-0812">Transmembrane</keyword>
<keyword evidence="4 6" id="KW-1133">Transmembrane helix</keyword>
<evidence type="ECO:0000256" key="5">
    <source>
        <dbReference type="ARBA" id="ARBA00023136"/>
    </source>
</evidence>
<feature type="transmembrane region" description="Helical" evidence="6">
    <location>
        <begin position="129"/>
        <end position="150"/>
    </location>
</feature>
<evidence type="ECO:0000256" key="2">
    <source>
        <dbReference type="ARBA" id="ARBA00022448"/>
    </source>
</evidence>
<dbReference type="InterPro" id="IPR011701">
    <property type="entry name" value="MFS"/>
</dbReference>
<dbReference type="PANTHER" id="PTHR43791">
    <property type="entry name" value="PERMEASE-RELATED"/>
    <property type="match status" value="1"/>
</dbReference>
<feature type="transmembrane region" description="Helical" evidence="6">
    <location>
        <begin position="156"/>
        <end position="177"/>
    </location>
</feature>
<evidence type="ECO:0000313" key="7">
    <source>
        <dbReference type="EMBL" id="RSH77833.1"/>
    </source>
</evidence>
<evidence type="ECO:0000256" key="4">
    <source>
        <dbReference type="ARBA" id="ARBA00022989"/>
    </source>
</evidence>
<dbReference type="RefSeq" id="XP_028472980.1">
    <property type="nucleotide sequence ID" value="XM_028618613.1"/>
</dbReference>
<dbReference type="GO" id="GO:0016020">
    <property type="term" value="C:membrane"/>
    <property type="evidence" value="ECO:0007669"/>
    <property type="project" value="UniProtKB-SubCell"/>
</dbReference>
<dbReference type="GO" id="GO:0022857">
    <property type="term" value="F:transmembrane transporter activity"/>
    <property type="evidence" value="ECO:0007669"/>
    <property type="project" value="InterPro"/>
</dbReference>
<feature type="transmembrane region" description="Helical" evidence="6">
    <location>
        <begin position="381"/>
        <end position="404"/>
    </location>
</feature>
<feature type="transmembrane region" description="Helical" evidence="6">
    <location>
        <begin position="219"/>
        <end position="242"/>
    </location>
</feature>
<name>A0A427XGF2_9TREE</name>
<keyword evidence="5 6" id="KW-0472">Membrane</keyword>
<evidence type="ECO:0000313" key="8">
    <source>
        <dbReference type="Proteomes" id="UP000279236"/>
    </source>
</evidence>
<dbReference type="Gene3D" id="1.20.1250.20">
    <property type="entry name" value="MFS general substrate transporter like domains"/>
    <property type="match status" value="1"/>
</dbReference>
<feature type="transmembrane region" description="Helical" evidence="6">
    <location>
        <begin position="416"/>
        <end position="437"/>
    </location>
</feature>
<feature type="transmembrane region" description="Helical" evidence="6">
    <location>
        <begin position="325"/>
        <end position="349"/>
    </location>
</feature>
<comment type="caution">
    <text evidence="7">The sequence shown here is derived from an EMBL/GenBank/DDBJ whole genome shotgun (WGS) entry which is preliminary data.</text>
</comment>
<dbReference type="Pfam" id="PF07690">
    <property type="entry name" value="MFS_1"/>
    <property type="match status" value="1"/>
</dbReference>
<evidence type="ECO:0000256" key="6">
    <source>
        <dbReference type="SAM" id="Phobius"/>
    </source>
</evidence>
<feature type="transmembrane region" description="Helical" evidence="6">
    <location>
        <begin position="55"/>
        <end position="72"/>
    </location>
</feature>
<dbReference type="GeneID" id="39587436"/>
<keyword evidence="8" id="KW-1185">Reference proteome</keyword>
<dbReference type="Proteomes" id="UP000279236">
    <property type="component" value="Unassembled WGS sequence"/>
</dbReference>
<feature type="transmembrane region" description="Helical" evidence="6">
    <location>
        <begin position="96"/>
        <end position="117"/>
    </location>
</feature>
<keyword evidence="2" id="KW-0813">Transport</keyword>
<evidence type="ECO:0000256" key="1">
    <source>
        <dbReference type="ARBA" id="ARBA00004141"/>
    </source>
</evidence>
<feature type="transmembrane region" description="Helical" evidence="6">
    <location>
        <begin position="189"/>
        <end position="207"/>
    </location>
</feature>
<sequence>MSAGNDLKNDIDEKENLDIDLKNVEDVDQEGEAQKVIAAEHDFTPEEYKKLLRKIDLFLMPLLMIAYGLQYIDKTSLSSGAIFGLKEETHLKGNEYANLTLFFYMAYFFAQIPMSWILQKLPFGRTLSICVIIWGGCVMCLAACGNYSQLVAVRFLIGWFESVVTPAFAILTTSWYLRNEQTLRQGIYYSMNHFVNIVMSVGIYKIADYTQKHGTMSGWRVINLFLGGTTVAIGLLMVIFIGNPGEVWWLSKREKLMAHARIVSNSTGGSEQHPWKWEQVRECLRDRQFWHAMAMNFFSLIPNGALTTFQFIIFQSFGFTSLQTILYSLPMFGINFVLIVSASVCIRYYPHTRFPIAIFTQIVGVAIWLFVGVAPDGTSRWARWGTFLFCHTFVVSIFILWPLMSVNVAGRTKKSFLSAMSLMSYCVGNTVGSQIFLPRDAPGYRHGLVTCAIVLAISVVNTSLWWRYYVSTNRKREEAFIASGISHDERELQLRLAGENDLTDIENPHFRYSC</sequence>
<evidence type="ECO:0000256" key="3">
    <source>
        <dbReference type="ARBA" id="ARBA00022692"/>
    </source>
</evidence>
<dbReference type="EMBL" id="RSCE01000014">
    <property type="protein sequence ID" value="RSH77833.1"/>
    <property type="molecule type" value="Genomic_DNA"/>
</dbReference>
<protein>
    <recommendedName>
        <fullName evidence="9">Major facilitator superfamily (MFS) profile domain-containing protein</fullName>
    </recommendedName>
</protein>
<dbReference type="PANTHER" id="PTHR43791:SF7">
    <property type="entry name" value="MAJOR FACILITATOR SUPERFAMILY (MFS) PROFILE DOMAIN-CONTAINING PROTEIN"/>
    <property type="match status" value="1"/>
</dbReference>